<dbReference type="OrthoDB" id="2595178at2759"/>
<accession>A0A409WMX7</accession>
<gene>
    <name evidence="1" type="ORF">CVT25_002911</name>
</gene>
<protein>
    <recommendedName>
        <fullName evidence="3">F-box domain-containing protein</fullName>
    </recommendedName>
</protein>
<dbReference type="STRING" id="93625.A0A409WMX7"/>
<dbReference type="EMBL" id="NHYD01003359">
    <property type="protein sequence ID" value="PPQ79855.1"/>
    <property type="molecule type" value="Genomic_DNA"/>
</dbReference>
<proteinExistence type="predicted"/>
<organism evidence="1 2">
    <name type="scientific">Psilocybe cyanescens</name>
    <dbReference type="NCBI Taxonomy" id="93625"/>
    <lineage>
        <taxon>Eukaryota</taxon>
        <taxon>Fungi</taxon>
        <taxon>Dikarya</taxon>
        <taxon>Basidiomycota</taxon>
        <taxon>Agaricomycotina</taxon>
        <taxon>Agaricomycetes</taxon>
        <taxon>Agaricomycetidae</taxon>
        <taxon>Agaricales</taxon>
        <taxon>Agaricineae</taxon>
        <taxon>Strophariaceae</taxon>
        <taxon>Psilocybe</taxon>
    </lineage>
</organism>
<sequence>MSSTGTAILLRPRPYANFSGTLLLLPLLPQPKTLKPLPSEIWTEIFAFAFTGYSGRSGAKPWAWSTLTICKSFNELIHPLLHASIKISRVKNLELFSNQLHIADRKWDSIRRIPYSTPGRWVQSLDLSGLAFEGQAQAVLLDGILTRLFPLTPFLSTLSINPAFVLSRGALSSLARREGSINLRSISGLSYVPPLSNDPDEDPFVQLLRHTPNIETMVVIGQGLDPTELEFGFETVELPSMMEFIPLSLPKLRVLSILAMHSSPLMLALLNTPLPRLRKLTITPYEDVPYPASLASEFITTHGFGLTSLLLFTPKSWPTRLRPSPTNLLTCAPDLNHLSLESPLPVLLLTERHGLKILSIPRPTADIWRVFERLFPFLPNLAVLRARDVRWLPKGISNMAQEAGVQGEMREWKRRLDRRKIQLLDSDWR</sequence>
<keyword evidence="2" id="KW-1185">Reference proteome</keyword>
<dbReference type="InParanoid" id="A0A409WMX7"/>
<dbReference type="AlphaFoldDB" id="A0A409WMX7"/>
<evidence type="ECO:0000313" key="2">
    <source>
        <dbReference type="Proteomes" id="UP000283269"/>
    </source>
</evidence>
<comment type="caution">
    <text evidence="1">The sequence shown here is derived from an EMBL/GenBank/DDBJ whole genome shotgun (WGS) entry which is preliminary data.</text>
</comment>
<evidence type="ECO:0008006" key="3">
    <source>
        <dbReference type="Google" id="ProtNLM"/>
    </source>
</evidence>
<name>A0A409WMX7_PSICY</name>
<reference evidence="1 2" key="1">
    <citation type="journal article" date="2018" name="Evol. Lett.">
        <title>Horizontal gene cluster transfer increased hallucinogenic mushroom diversity.</title>
        <authorList>
            <person name="Reynolds H.T."/>
            <person name="Vijayakumar V."/>
            <person name="Gluck-Thaler E."/>
            <person name="Korotkin H.B."/>
            <person name="Matheny P.B."/>
            <person name="Slot J.C."/>
        </authorList>
    </citation>
    <scope>NUCLEOTIDE SEQUENCE [LARGE SCALE GENOMIC DNA]</scope>
    <source>
        <strain evidence="1 2">2631</strain>
    </source>
</reference>
<dbReference type="Proteomes" id="UP000283269">
    <property type="component" value="Unassembled WGS sequence"/>
</dbReference>
<evidence type="ECO:0000313" key="1">
    <source>
        <dbReference type="EMBL" id="PPQ79855.1"/>
    </source>
</evidence>